<dbReference type="Proteomes" id="UP000467260">
    <property type="component" value="Chromosome"/>
</dbReference>
<organism evidence="1 2">
    <name type="scientific">Mycolicibacter hiberniae</name>
    <dbReference type="NCBI Taxonomy" id="29314"/>
    <lineage>
        <taxon>Bacteria</taxon>
        <taxon>Bacillati</taxon>
        <taxon>Actinomycetota</taxon>
        <taxon>Actinomycetes</taxon>
        <taxon>Mycobacteriales</taxon>
        <taxon>Mycobacteriaceae</taxon>
        <taxon>Mycolicibacter</taxon>
    </lineage>
</organism>
<dbReference type="KEGG" id="mhib:MHIB_10690"/>
<proteinExistence type="predicted"/>
<reference evidence="1 2" key="1">
    <citation type="journal article" date="2019" name="Emerg. Microbes Infect.">
        <title>Comprehensive subspecies identification of 175 nontuberculous mycobacteria species based on 7547 genomic profiles.</title>
        <authorList>
            <person name="Matsumoto Y."/>
            <person name="Kinjo T."/>
            <person name="Motooka D."/>
            <person name="Nabeya D."/>
            <person name="Jung N."/>
            <person name="Uechi K."/>
            <person name="Horii T."/>
            <person name="Iida T."/>
            <person name="Fujita J."/>
            <person name="Nakamura S."/>
        </authorList>
    </citation>
    <scope>NUCLEOTIDE SEQUENCE [LARGE SCALE GENOMIC DNA]</scope>
    <source>
        <strain evidence="1 2">JCM 13571</strain>
    </source>
</reference>
<evidence type="ECO:0000313" key="2">
    <source>
        <dbReference type="Proteomes" id="UP000467260"/>
    </source>
</evidence>
<accession>A0A7I7X1F0</accession>
<keyword evidence="2" id="KW-1185">Reference proteome</keyword>
<gene>
    <name evidence="1" type="ORF">MHIB_10690</name>
</gene>
<protein>
    <submittedName>
        <fullName evidence="1">Uncharacterized protein</fullName>
    </submittedName>
</protein>
<dbReference type="EMBL" id="AP022609">
    <property type="protein sequence ID" value="BBZ22651.1"/>
    <property type="molecule type" value="Genomic_DNA"/>
</dbReference>
<evidence type="ECO:0000313" key="1">
    <source>
        <dbReference type="EMBL" id="BBZ22651.1"/>
    </source>
</evidence>
<sequence>MAEMRGELLCYADISELCQPDGRARWLPEQTRKGWPNGPDGATVGVAASRAGNADPAITRTPGARCARLDAAGTSGRRIIRTAAGGVLRRTNGAAMRGISDGPR</sequence>
<dbReference type="AlphaFoldDB" id="A0A7I7X1F0"/>
<name>A0A7I7X1F0_9MYCO</name>